<name>E0XPS0_9BACT</name>
<sequence>MAERASALSGHYQRGNFGKSGEAGVILSEVPGLALHQLSAWPDTLDQVGLKGAQACMVKQAPGPGRAAVGSRGALLRIEPLKWWCYDCQLPELSAEDGTTLDLSHSRTQLRIRGQAAQDCLNRLVPVDLRPSGCPLDSVMSTAFHHVGITLWHSKDGFELFVPRGFALSLWEVLTDTAAQFGAEIV</sequence>
<dbReference type="InterPro" id="IPR027266">
    <property type="entry name" value="TrmE/GcvT-like"/>
</dbReference>
<reference evidence="1" key="1">
    <citation type="journal article" date="2011" name="Environ. Microbiol.">
        <title>Time-series analyses of Monterey Bay coastal microbial picoplankton using a 'genome proxy' microarray.</title>
        <authorList>
            <person name="Rich V.I."/>
            <person name="Pham V.D."/>
            <person name="Eppley J."/>
            <person name="Shi Y."/>
            <person name="DeLong E.F."/>
        </authorList>
    </citation>
    <scope>NUCLEOTIDE SEQUENCE</scope>
</reference>
<organism evidence="1">
    <name type="scientific">uncultured bacterium HF770_09N20</name>
    <dbReference type="NCBI Taxonomy" id="710816"/>
    <lineage>
        <taxon>Bacteria</taxon>
        <taxon>environmental samples</taxon>
    </lineage>
</organism>
<proteinExistence type="predicted"/>
<accession>E0XPS0</accession>
<dbReference type="SUPFAM" id="SSF103025">
    <property type="entry name" value="Folate-binding domain"/>
    <property type="match status" value="1"/>
</dbReference>
<dbReference type="Gene3D" id="3.30.1360.120">
    <property type="entry name" value="Probable tRNA modification gtpase trme, domain 1"/>
    <property type="match status" value="1"/>
</dbReference>
<evidence type="ECO:0008006" key="2">
    <source>
        <dbReference type="Google" id="ProtNLM"/>
    </source>
</evidence>
<dbReference type="EMBL" id="GU474837">
    <property type="protein sequence ID" value="ADI16411.1"/>
    <property type="molecule type" value="Genomic_DNA"/>
</dbReference>
<dbReference type="AlphaFoldDB" id="E0XPS0"/>
<protein>
    <recommendedName>
        <fullName evidence="2">Sarcosine oxidase gamma subunit</fullName>
    </recommendedName>
</protein>
<evidence type="ECO:0000313" key="1">
    <source>
        <dbReference type="EMBL" id="ADI16411.1"/>
    </source>
</evidence>